<dbReference type="EMBL" id="CAJPWZ010003332">
    <property type="protein sequence ID" value="CAG2257835.1"/>
    <property type="molecule type" value="Genomic_DNA"/>
</dbReference>
<keyword evidence="2" id="KW-1185">Reference proteome</keyword>
<evidence type="ECO:0000313" key="2">
    <source>
        <dbReference type="Proteomes" id="UP000683360"/>
    </source>
</evidence>
<organism evidence="1 2">
    <name type="scientific">Mytilus edulis</name>
    <name type="common">Blue mussel</name>
    <dbReference type="NCBI Taxonomy" id="6550"/>
    <lineage>
        <taxon>Eukaryota</taxon>
        <taxon>Metazoa</taxon>
        <taxon>Spiralia</taxon>
        <taxon>Lophotrochozoa</taxon>
        <taxon>Mollusca</taxon>
        <taxon>Bivalvia</taxon>
        <taxon>Autobranchia</taxon>
        <taxon>Pteriomorphia</taxon>
        <taxon>Mytilida</taxon>
        <taxon>Mytiloidea</taxon>
        <taxon>Mytilidae</taxon>
        <taxon>Mytilinae</taxon>
        <taxon>Mytilus</taxon>
    </lineage>
</organism>
<dbReference type="Proteomes" id="UP000683360">
    <property type="component" value="Unassembled WGS sequence"/>
</dbReference>
<accession>A0A8S3VIS1</accession>
<comment type="caution">
    <text evidence="1">The sequence shown here is derived from an EMBL/GenBank/DDBJ whole genome shotgun (WGS) entry which is preliminary data.</text>
</comment>
<evidence type="ECO:0000313" key="1">
    <source>
        <dbReference type="EMBL" id="CAG2257835.1"/>
    </source>
</evidence>
<proteinExistence type="predicted"/>
<dbReference type="OrthoDB" id="5981116at2759"/>
<reference evidence="1" key="1">
    <citation type="submission" date="2021-03" db="EMBL/GenBank/DDBJ databases">
        <authorList>
            <person name="Bekaert M."/>
        </authorList>
    </citation>
    <scope>NUCLEOTIDE SEQUENCE</scope>
</reference>
<protein>
    <submittedName>
        <fullName evidence="1">Uncharacterized protein</fullName>
    </submittedName>
</protein>
<name>A0A8S3VIS1_MYTED</name>
<gene>
    <name evidence="1" type="ORF">MEDL_69083</name>
</gene>
<sequence>MTKKYGYCVKRLTEKLIKENRIKARRLGAGARPMLDSDDEDFIANAIESKSSAHGRRHDTVLYLNHRVKLEDLLSIANYNLIRRGKKLLKSAKTVHLRARPRKINTIEGKRHKGIYSIIVTGSFVPKNPKTEDHSTELTHHQRAHVKLNREDMFSTNSLFRYSSLDISFDDTAYTRLGIDVGLTDTKAGQILTLTDESKQRKLAQSDFETREVYQSPCSFRLMTWKTETIQGKERLIKDHDQSCVVVRPKFYVGSSGCVWGSDLLRLRYEKPDLFEMSPERGESIQDKQFYAMVHDAAFYVFDSTTDDDLTSLLSGQSNYTHYESERITHFARRLERVLANFPNTGSDELIDKLKRSFTVN</sequence>
<dbReference type="AlphaFoldDB" id="A0A8S3VIS1"/>